<comment type="similarity">
    <text evidence="8">Belongs to the protein kinase superfamily.</text>
</comment>
<keyword evidence="12" id="KW-1185">Reference proteome</keyword>
<evidence type="ECO:0000256" key="6">
    <source>
        <dbReference type="ARBA" id="ARBA00022840"/>
    </source>
</evidence>
<feature type="compositionally biased region" description="Polar residues" evidence="9">
    <location>
        <begin position="24"/>
        <end position="38"/>
    </location>
</feature>
<dbReference type="CDD" id="cd14212">
    <property type="entry name" value="PKc_YAK1"/>
    <property type="match status" value="1"/>
</dbReference>
<dbReference type="GeneID" id="8244716"/>
<dbReference type="FunCoup" id="C1E9I2">
    <property type="interactions" value="358"/>
</dbReference>
<dbReference type="PANTHER" id="PTHR24058">
    <property type="entry name" value="DUAL SPECIFICITY PROTEIN KINASE"/>
    <property type="match status" value="1"/>
</dbReference>
<accession>C1E9I2</accession>
<dbReference type="SUPFAM" id="SSF56112">
    <property type="entry name" value="Protein kinase-like (PK-like)"/>
    <property type="match status" value="1"/>
</dbReference>
<dbReference type="Pfam" id="PF00069">
    <property type="entry name" value="Pkinase"/>
    <property type="match status" value="1"/>
</dbReference>
<proteinExistence type="inferred from homology"/>
<protein>
    <recommendedName>
        <fullName evidence="10">Protein kinase domain-containing protein</fullName>
    </recommendedName>
</protein>
<evidence type="ECO:0000256" key="7">
    <source>
        <dbReference type="PROSITE-ProRule" id="PRU10141"/>
    </source>
</evidence>
<dbReference type="GO" id="GO:0005737">
    <property type="term" value="C:cytoplasm"/>
    <property type="evidence" value="ECO:0007669"/>
    <property type="project" value="TreeGrafter"/>
</dbReference>
<feature type="domain" description="Protein kinase" evidence="10">
    <location>
        <begin position="73"/>
        <end position="408"/>
    </location>
</feature>
<keyword evidence="4 7" id="KW-0547">Nucleotide-binding</keyword>
<dbReference type="Gene3D" id="3.30.200.20">
    <property type="entry name" value="Phosphorylase Kinase, domain 1"/>
    <property type="match status" value="1"/>
</dbReference>
<organism evidence="11 12">
    <name type="scientific">Micromonas commoda (strain RCC299 / NOUM17 / CCMP2709)</name>
    <name type="common">Picoplanktonic green alga</name>
    <dbReference type="NCBI Taxonomy" id="296587"/>
    <lineage>
        <taxon>Eukaryota</taxon>
        <taxon>Viridiplantae</taxon>
        <taxon>Chlorophyta</taxon>
        <taxon>Mamiellophyceae</taxon>
        <taxon>Mamiellales</taxon>
        <taxon>Mamiellaceae</taxon>
        <taxon>Micromonas</taxon>
    </lineage>
</organism>
<evidence type="ECO:0000256" key="1">
    <source>
        <dbReference type="ARBA" id="ARBA00022527"/>
    </source>
</evidence>
<evidence type="ECO:0000256" key="9">
    <source>
        <dbReference type="SAM" id="MobiDB-lite"/>
    </source>
</evidence>
<feature type="binding site" evidence="7">
    <location>
        <position position="102"/>
    </location>
    <ligand>
        <name>ATP</name>
        <dbReference type="ChEBI" id="CHEBI:30616"/>
    </ligand>
</feature>
<dbReference type="STRING" id="296587.C1E9I2"/>
<evidence type="ECO:0000256" key="2">
    <source>
        <dbReference type="ARBA" id="ARBA00022553"/>
    </source>
</evidence>
<dbReference type="OMA" id="QARIIHC"/>
<feature type="non-terminal residue" evidence="11">
    <location>
        <position position="421"/>
    </location>
</feature>
<evidence type="ECO:0000256" key="8">
    <source>
        <dbReference type="RuleBase" id="RU000304"/>
    </source>
</evidence>
<dbReference type="SMART" id="SM00220">
    <property type="entry name" value="S_TKc"/>
    <property type="match status" value="1"/>
</dbReference>
<dbReference type="GO" id="GO:0004713">
    <property type="term" value="F:protein tyrosine kinase activity"/>
    <property type="evidence" value="ECO:0007669"/>
    <property type="project" value="TreeGrafter"/>
</dbReference>
<dbReference type="InParanoid" id="C1E9I2"/>
<dbReference type="RefSeq" id="XP_002503782.1">
    <property type="nucleotide sequence ID" value="XM_002503736.1"/>
</dbReference>
<dbReference type="AlphaFoldDB" id="C1E9I2"/>
<evidence type="ECO:0000256" key="4">
    <source>
        <dbReference type="ARBA" id="ARBA00022741"/>
    </source>
</evidence>
<evidence type="ECO:0000313" key="11">
    <source>
        <dbReference type="EMBL" id="ACO65040.1"/>
    </source>
</evidence>
<sequence>MPSQVTARASVYLSDSYKKCNPSFGYSSNLNPRRQLTKPSEPAGNNGHDNENSDLIISVNDVLVSDDGASGEYEVRDVLGSGTFGQVVRCRQKGTGKAAAIKVIKNHPAYFHQAHVEIGILHMLNTECDQRDERHIVRMMDHFVHRSHLCIVFEVLNINLYELLRQNNFRGLSMSLVRVFLRQLLAALSVLRGANVIHCDLKPENILIKSLDTGEIKLIDFGSACFQNRTVYQYIQSRFYRSPEVVLGAPYGMPIDMWSLGCVAAELFLGLPLFPGASEYNLLSRICETLGTPPAGMISKASNSHKFFQRTDENAGIDGASNASYRLMTLDEYERRTGKKTPVGKKYFKHTKLADIIQSVGFSSGLTDEQIAKERTQRSALLDFLQGLLQADPNDRWTPDQALQHPLITEAPFTGSWTPPP</sequence>
<evidence type="ECO:0000256" key="5">
    <source>
        <dbReference type="ARBA" id="ARBA00022777"/>
    </source>
</evidence>
<evidence type="ECO:0000259" key="10">
    <source>
        <dbReference type="PROSITE" id="PS50011"/>
    </source>
</evidence>
<dbReference type="PROSITE" id="PS50011">
    <property type="entry name" value="PROTEIN_KINASE_DOM"/>
    <property type="match status" value="1"/>
</dbReference>
<feature type="region of interest" description="Disordered" evidence="9">
    <location>
        <begin position="24"/>
        <end position="52"/>
    </location>
</feature>
<dbReference type="Proteomes" id="UP000002009">
    <property type="component" value="Chromosome 7"/>
</dbReference>
<dbReference type="Gene3D" id="1.10.510.10">
    <property type="entry name" value="Transferase(Phosphotransferase) domain 1"/>
    <property type="match status" value="1"/>
</dbReference>
<dbReference type="GO" id="GO:0004674">
    <property type="term" value="F:protein serine/threonine kinase activity"/>
    <property type="evidence" value="ECO:0007669"/>
    <property type="project" value="UniProtKB-KW"/>
</dbReference>
<dbReference type="PROSITE" id="PS00108">
    <property type="entry name" value="PROTEIN_KINASE_ST"/>
    <property type="match status" value="1"/>
</dbReference>
<keyword evidence="2" id="KW-0597">Phosphoprotein</keyword>
<dbReference type="PROSITE" id="PS00107">
    <property type="entry name" value="PROTEIN_KINASE_ATP"/>
    <property type="match status" value="1"/>
</dbReference>
<dbReference type="InterPro" id="IPR000719">
    <property type="entry name" value="Prot_kinase_dom"/>
</dbReference>
<keyword evidence="5" id="KW-0418">Kinase</keyword>
<dbReference type="PANTHER" id="PTHR24058:SF17">
    <property type="entry name" value="HOMEODOMAIN INTERACTING PROTEIN KINASE, ISOFORM D"/>
    <property type="match status" value="1"/>
</dbReference>
<dbReference type="OrthoDB" id="9332038at2759"/>
<dbReference type="InterPro" id="IPR017441">
    <property type="entry name" value="Protein_kinase_ATP_BS"/>
</dbReference>
<dbReference type="InterPro" id="IPR011009">
    <property type="entry name" value="Kinase-like_dom_sf"/>
</dbReference>
<keyword evidence="1 8" id="KW-0723">Serine/threonine-protein kinase</keyword>
<dbReference type="eggNOG" id="KOG0667">
    <property type="taxonomic scope" value="Eukaryota"/>
</dbReference>
<dbReference type="GO" id="GO:0005524">
    <property type="term" value="F:ATP binding"/>
    <property type="evidence" value="ECO:0007669"/>
    <property type="project" value="UniProtKB-UniRule"/>
</dbReference>
<dbReference type="KEGG" id="mis:MICPUN_83368"/>
<gene>
    <name evidence="11" type="ORF">MICPUN_83368</name>
</gene>
<evidence type="ECO:0000313" key="12">
    <source>
        <dbReference type="Proteomes" id="UP000002009"/>
    </source>
</evidence>
<evidence type="ECO:0000256" key="3">
    <source>
        <dbReference type="ARBA" id="ARBA00022679"/>
    </source>
</evidence>
<reference evidence="11 12" key="1">
    <citation type="journal article" date="2009" name="Science">
        <title>Green evolution and dynamic adaptations revealed by genomes of the marine picoeukaryotes Micromonas.</title>
        <authorList>
            <person name="Worden A.Z."/>
            <person name="Lee J.H."/>
            <person name="Mock T."/>
            <person name="Rouze P."/>
            <person name="Simmons M.P."/>
            <person name="Aerts A.L."/>
            <person name="Allen A.E."/>
            <person name="Cuvelier M.L."/>
            <person name="Derelle E."/>
            <person name="Everett M.V."/>
            <person name="Foulon E."/>
            <person name="Grimwood J."/>
            <person name="Gundlach H."/>
            <person name="Henrissat B."/>
            <person name="Napoli C."/>
            <person name="McDonald S.M."/>
            <person name="Parker M.S."/>
            <person name="Rombauts S."/>
            <person name="Salamov A."/>
            <person name="Von Dassow P."/>
            <person name="Badger J.H."/>
            <person name="Coutinho P.M."/>
            <person name="Demir E."/>
            <person name="Dubchak I."/>
            <person name="Gentemann C."/>
            <person name="Eikrem W."/>
            <person name="Gready J.E."/>
            <person name="John U."/>
            <person name="Lanier W."/>
            <person name="Lindquist E.A."/>
            <person name="Lucas S."/>
            <person name="Mayer K.F."/>
            <person name="Moreau H."/>
            <person name="Not F."/>
            <person name="Otillar R."/>
            <person name="Panaud O."/>
            <person name="Pangilinan J."/>
            <person name="Paulsen I."/>
            <person name="Piegu B."/>
            <person name="Poliakov A."/>
            <person name="Robbens S."/>
            <person name="Schmutz J."/>
            <person name="Toulza E."/>
            <person name="Wyss T."/>
            <person name="Zelensky A."/>
            <person name="Zhou K."/>
            <person name="Armbrust E.V."/>
            <person name="Bhattacharya D."/>
            <person name="Goodenough U.W."/>
            <person name="Van de Peer Y."/>
            <person name="Grigoriev I.V."/>
        </authorList>
    </citation>
    <scope>NUCLEOTIDE SEQUENCE [LARGE SCALE GENOMIC DNA]</scope>
    <source>
        <strain evidence="12">RCC299 / NOUM17</strain>
    </source>
</reference>
<dbReference type="InterPro" id="IPR050494">
    <property type="entry name" value="Ser_Thr_dual-spec_kinase"/>
</dbReference>
<dbReference type="InterPro" id="IPR008271">
    <property type="entry name" value="Ser/Thr_kinase_AS"/>
</dbReference>
<dbReference type="FunFam" id="1.10.510.10:FF:000380">
    <property type="entry name" value="Serine/threonine-protein kinase ppk15"/>
    <property type="match status" value="1"/>
</dbReference>
<dbReference type="EMBL" id="CP001328">
    <property type="protein sequence ID" value="ACO65040.1"/>
    <property type="molecule type" value="Genomic_DNA"/>
</dbReference>
<keyword evidence="3" id="KW-0808">Transferase</keyword>
<keyword evidence="6 7" id="KW-0067">ATP-binding</keyword>
<name>C1E9I2_MICCC</name>